<accession>A0A438M6T9</accession>
<reference evidence="1 2" key="1">
    <citation type="submission" date="2019-01" db="EMBL/GenBank/DDBJ databases">
        <title>Sequencing the genomes of 1000 actinobacteria strains.</title>
        <authorList>
            <person name="Klenk H.-P."/>
        </authorList>
    </citation>
    <scope>NUCLEOTIDE SEQUENCE [LARGE SCALE GENOMIC DNA]</scope>
    <source>
        <strain evidence="1 2">DSM 43925</strain>
    </source>
</reference>
<dbReference type="EMBL" id="SAUN01000001">
    <property type="protein sequence ID" value="RVX41433.1"/>
    <property type="molecule type" value="Genomic_DNA"/>
</dbReference>
<evidence type="ECO:0000313" key="2">
    <source>
        <dbReference type="Proteomes" id="UP000284824"/>
    </source>
</evidence>
<proteinExistence type="predicted"/>
<gene>
    <name evidence="1" type="ORF">EDD27_3965</name>
</gene>
<dbReference type="AlphaFoldDB" id="A0A438M6T9"/>
<protein>
    <submittedName>
        <fullName evidence="1">Uncharacterized protein</fullName>
    </submittedName>
</protein>
<evidence type="ECO:0000313" key="1">
    <source>
        <dbReference type="EMBL" id="RVX41433.1"/>
    </source>
</evidence>
<organism evidence="1 2">
    <name type="scientific">Nonomuraea polychroma</name>
    <dbReference type="NCBI Taxonomy" id="46176"/>
    <lineage>
        <taxon>Bacteria</taxon>
        <taxon>Bacillati</taxon>
        <taxon>Actinomycetota</taxon>
        <taxon>Actinomycetes</taxon>
        <taxon>Streptosporangiales</taxon>
        <taxon>Streptosporangiaceae</taxon>
        <taxon>Nonomuraea</taxon>
    </lineage>
</organism>
<dbReference type="Proteomes" id="UP000284824">
    <property type="component" value="Unassembled WGS sequence"/>
</dbReference>
<name>A0A438M6T9_9ACTN</name>
<keyword evidence="2" id="KW-1185">Reference proteome</keyword>
<sequence length="46" mass="5315">MSTGVLISPRHRRRMKRSSFKALGGLGQARWRWTSTRDVNALCWAI</sequence>
<comment type="caution">
    <text evidence="1">The sequence shown here is derived from an EMBL/GenBank/DDBJ whole genome shotgun (WGS) entry which is preliminary data.</text>
</comment>